<dbReference type="EMBL" id="SUMC01000029">
    <property type="protein sequence ID" value="TKA08636.1"/>
    <property type="molecule type" value="Genomic_DNA"/>
</dbReference>
<evidence type="ECO:0000256" key="3">
    <source>
        <dbReference type="ARBA" id="ARBA00022679"/>
    </source>
</evidence>
<sequence length="436" mass="46417">MAGADSRDRTGGGPLLQRLGPPVAVFAVTRVLVLLCVFRLIVLPGVDPASDVTVLYHSWFEVMRGGSFPLHDVTWQYPPAAALPMLAPALLPFLDYTSAFIWLACAADVVGFGLLLRAGRDGAQGSRGMAGAWVWVLGAAMIGPTVYARYDLQVTVVAMAALLAAARHPRVSGALAGFGAMLKVWPVLLLVGTPPGRAGRRMWAAAGIAVAAIALFFTTIMPGGFAFLTFQSDRGTEVESLGSLVFHLARRFGHWHGGKVLLNYGSVEFLGPYVSVVSHLALALTAIAFGWLLLWRLKARTHTPATMCDAAFTAILLFTTTSRVISPQYMIWLVGLAAVCMTLRASVQAFPAVLVLVATAVTGAEFPVLFHDVVTSSSMGVAVLTLRNGLLVAASLIACRNLWRASVSRAPHIPDAPQAEPVPPLRRRPSAEAPHR</sequence>
<keyword evidence="2" id="KW-1003">Cell membrane</keyword>
<dbReference type="Proteomes" id="UP000305778">
    <property type="component" value="Unassembled WGS sequence"/>
</dbReference>
<reference evidence="10 11" key="1">
    <citation type="submission" date="2019-04" db="EMBL/GenBank/DDBJ databases">
        <title>Streptomyces oryziradicis sp. nov., a novel actinomycete isolated from rhizosphere soil of rice (Oryza sativa L.).</title>
        <authorList>
            <person name="Li C."/>
        </authorList>
    </citation>
    <scope>NUCLEOTIDE SEQUENCE [LARGE SCALE GENOMIC DNA]</scope>
    <source>
        <strain evidence="10 11">NEAU-C40</strain>
    </source>
</reference>
<feature type="region of interest" description="Disordered" evidence="8">
    <location>
        <begin position="414"/>
        <end position="436"/>
    </location>
</feature>
<dbReference type="GO" id="GO:0005886">
    <property type="term" value="C:plasma membrane"/>
    <property type="evidence" value="ECO:0007669"/>
    <property type="project" value="UniProtKB-SubCell"/>
</dbReference>
<evidence type="ECO:0000256" key="5">
    <source>
        <dbReference type="ARBA" id="ARBA00022989"/>
    </source>
</evidence>
<feature type="transmembrane region" description="Helical" evidence="9">
    <location>
        <begin position="21"/>
        <end position="42"/>
    </location>
</feature>
<protein>
    <submittedName>
        <fullName evidence="10">DUF2029 domain-containing protein</fullName>
    </submittedName>
</protein>
<dbReference type="InterPro" id="IPR018584">
    <property type="entry name" value="GT87"/>
</dbReference>
<name>A0A4U0SGM2_9ACTN</name>
<evidence type="ECO:0000313" key="11">
    <source>
        <dbReference type="Proteomes" id="UP000305778"/>
    </source>
</evidence>
<feature type="transmembrane region" description="Helical" evidence="9">
    <location>
        <begin position="306"/>
        <end position="323"/>
    </location>
</feature>
<comment type="caution">
    <text evidence="10">The sequence shown here is derived from an EMBL/GenBank/DDBJ whole genome shotgun (WGS) entry which is preliminary data.</text>
</comment>
<dbReference type="RefSeq" id="WP_136726590.1">
    <property type="nucleotide sequence ID" value="NZ_SUMC01000029.1"/>
</dbReference>
<proteinExistence type="inferred from homology"/>
<feature type="transmembrane region" description="Helical" evidence="9">
    <location>
        <begin position="99"/>
        <end position="118"/>
    </location>
</feature>
<evidence type="ECO:0000256" key="7">
    <source>
        <dbReference type="ARBA" id="ARBA00024033"/>
    </source>
</evidence>
<dbReference type="PIRSF" id="PIRSF010361">
    <property type="entry name" value="UCP010361"/>
    <property type="match status" value="1"/>
</dbReference>
<comment type="similarity">
    <text evidence="7">Belongs to the glycosyltransferase 87 family.</text>
</comment>
<feature type="transmembrane region" description="Helical" evidence="9">
    <location>
        <begin position="270"/>
        <end position="294"/>
    </location>
</feature>
<evidence type="ECO:0000256" key="6">
    <source>
        <dbReference type="ARBA" id="ARBA00023136"/>
    </source>
</evidence>
<dbReference type="OrthoDB" id="4099703at2"/>
<feature type="transmembrane region" description="Helical" evidence="9">
    <location>
        <begin position="352"/>
        <end position="370"/>
    </location>
</feature>
<dbReference type="AlphaFoldDB" id="A0A4U0SGM2"/>
<keyword evidence="3" id="KW-0808">Transferase</keyword>
<evidence type="ECO:0000256" key="4">
    <source>
        <dbReference type="ARBA" id="ARBA00022692"/>
    </source>
</evidence>
<evidence type="ECO:0000256" key="8">
    <source>
        <dbReference type="SAM" id="MobiDB-lite"/>
    </source>
</evidence>
<dbReference type="GO" id="GO:0016758">
    <property type="term" value="F:hexosyltransferase activity"/>
    <property type="evidence" value="ECO:0007669"/>
    <property type="project" value="InterPro"/>
</dbReference>
<keyword evidence="11" id="KW-1185">Reference proteome</keyword>
<accession>A0A4U0SGM2</accession>
<keyword evidence="4 9" id="KW-0812">Transmembrane</keyword>
<keyword evidence="5 9" id="KW-1133">Transmembrane helix</keyword>
<evidence type="ECO:0000256" key="2">
    <source>
        <dbReference type="ARBA" id="ARBA00022475"/>
    </source>
</evidence>
<evidence type="ECO:0000313" key="10">
    <source>
        <dbReference type="EMBL" id="TKA08636.1"/>
    </source>
</evidence>
<comment type="subcellular location">
    <subcellularLocation>
        <location evidence="1">Cell membrane</location>
        <topology evidence="1">Multi-pass membrane protein</topology>
    </subcellularLocation>
</comment>
<feature type="transmembrane region" description="Helical" evidence="9">
    <location>
        <begin position="170"/>
        <end position="191"/>
    </location>
</feature>
<feature type="transmembrane region" description="Helical" evidence="9">
    <location>
        <begin position="203"/>
        <end position="228"/>
    </location>
</feature>
<evidence type="ECO:0000256" key="9">
    <source>
        <dbReference type="SAM" id="Phobius"/>
    </source>
</evidence>
<feature type="transmembrane region" description="Helical" evidence="9">
    <location>
        <begin position="130"/>
        <end position="150"/>
    </location>
</feature>
<gene>
    <name evidence="10" type="ORF">FCI23_27290</name>
</gene>
<dbReference type="Pfam" id="PF09594">
    <property type="entry name" value="GT87"/>
    <property type="match status" value="1"/>
</dbReference>
<keyword evidence="6 9" id="KW-0472">Membrane</keyword>
<organism evidence="10 11">
    <name type="scientific">Actinacidiphila oryziradicis</name>
    <dbReference type="NCBI Taxonomy" id="2571141"/>
    <lineage>
        <taxon>Bacteria</taxon>
        <taxon>Bacillati</taxon>
        <taxon>Actinomycetota</taxon>
        <taxon>Actinomycetes</taxon>
        <taxon>Kitasatosporales</taxon>
        <taxon>Streptomycetaceae</taxon>
        <taxon>Actinacidiphila</taxon>
    </lineage>
</organism>
<dbReference type="InterPro" id="IPR016570">
    <property type="entry name" value="UCP010361"/>
</dbReference>
<evidence type="ECO:0000256" key="1">
    <source>
        <dbReference type="ARBA" id="ARBA00004651"/>
    </source>
</evidence>